<accession>A0A857JA98</accession>
<reference evidence="2 3" key="1">
    <citation type="submission" date="2020-01" db="EMBL/GenBank/DDBJ databases">
        <title>Genome sequencing of strain KACC 21265.</title>
        <authorList>
            <person name="Heo J."/>
            <person name="Kim S.-J."/>
            <person name="Kim J.-S."/>
            <person name="Hong S.-B."/>
            <person name="Kwon S.-W."/>
        </authorList>
    </citation>
    <scope>NUCLEOTIDE SEQUENCE [LARGE SCALE GENOMIC DNA]</scope>
    <source>
        <strain evidence="2 3">KACC 21265</strain>
    </source>
</reference>
<protein>
    <submittedName>
        <fullName evidence="2">Uncharacterized protein</fullName>
    </submittedName>
</protein>
<dbReference type="KEGG" id="xyk:GT347_20010"/>
<name>A0A857JA98_9BURK</name>
<keyword evidence="3" id="KW-1185">Reference proteome</keyword>
<gene>
    <name evidence="2" type="ORF">GT347_20010</name>
</gene>
<organism evidence="2 3">
    <name type="scientific">Xylophilus rhododendri</name>
    <dbReference type="NCBI Taxonomy" id="2697032"/>
    <lineage>
        <taxon>Bacteria</taxon>
        <taxon>Pseudomonadati</taxon>
        <taxon>Pseudomonadota</taxon>
        <taxon>Betaproteobacteria</taxon>
        <taxon>Burkholderiales</taxon>
        <taxon>Xylophilus</taxon>
    </lineage>
</organism>
<dbReference type="Proteomes" id="UP000464787">
    <property type="component" value="Chromosome"/>
</dbReference>
<dbReference type="EMBL" id="CP047650">
    <property type="protein sequence ID" value="QHJ00062.1"/>
    <property type="molecule type" value="Genomic_DNA"/>
</dbReference>
<feature type="region of interest" description="Disordered" evidence="1">
    <location>
        <begin position="1"/>
        <end position="124"/>
    </location>
</feature>
<dbReference type="AlphaFoldDB" id="A0A857JA98"/>
<evidence type="ECO:0000256" key="1">
    <source>
        <dbReference type="SAM" id="MobiDB-lite"/>
    </source>
</evidence>
<evidence type="ECO:0000313" key="2">
    <source>
        <dbReference type="EMBL" id="QHJ00062.1"/>
    </source>
</evidence>
<feature type="compositionally biased region" description="Basic and acidic residues" evidence="1">
    <location>
        <begin position="71"/>
        <end position="93"/>
    </location>
</feature>
<proteinExistence type="predicted"/>
<evidence type="ECO:0000313" key="3">
    <source>
        <dbReference type="Proteomes" id="UP000464787"/>
    </source>
</evidence>
<dbReference type="RefSeq" id="WP_160553872.1">
    <property type="nucleotide sequence ID" value="NZ_CP047650.1"/>
</dbReference>
<sequence length="124" mass="13643">MTQWTVKIETNTNGRYQWRHEPTEGAGNAHLGADQYDTPEAARQAGEQALVRHHENAAATDADGYALPETPQHDEDTRLTESQAKLESEEDPRLMGGAGLSISSLPLEAEVRTADEEGQPLLRH</sequence>
<feature type="compositionally biased region" description="Polar residues" evidence="1">
    <location>
        <begin position="1"/>
        <end position="15"/>
    </location>
</feature>